<feature type="region of interest" description="Disordered" evidence="1">
    <location>
        <begin position="375"/>
        <end position="395"/>
    </location>
</feature>
<comment type="caution">
    <text evidence="3">The sequence shown here is derived from an EMBL/GenBank/DDBJ whole genome shotgun (WGS) entry which is preliminary data.</text>
</comment>
<keyword evidence="4" id="KW-1185">Reference proteome</keyword>
<evidence type="ECO:0000313" key="3">
    <source>
        <dbReference type="EMBL" id="GLR15281.1"/>
    </source>
</evidence>
<gene>
    <name evidence="3" type="ORF">GCM10007907_40710</name>
</gene>
<feature type="domain" description="DUF2169" evidence="2">
    <location>
        <begin position="20"/>
        <end position="324"/>
    </location>
</feature>
<dbReference type="Pfam" id="PF09937">
    <property type="entry name" value="DUF2169"/>
    <property type="match status" value="1"/>
</dbReference>
<dbReference type="EMBL" id="BSOG01000007">
    <property type="protein sequence ID" value="GLR15281.1"/>
    <property type="molecule type" value="Genomic_DNA"/>
</dbReference>
<accession>A0ABQ5YL17</accession>
<dbReference type="InterPro" id="IPR018683">
    <property type="entry name" value="DUF2169"/>
</dbReference>
<name>A0ABQ5YL17_9NEIS</name>
<evidence type="ECO:0000259" key="2">
    <source>
        <dbReference type="Pfam" id="PF09937"/>
    </source>
</evidence>
<dbReference type="Proteomes" id="UP001156706">
    <property type="component" value="Unassembled WGS sequence"/>
</dbReference>
<evidence type="ECO:0000256" key="1">
    <source>
        <dbReference type="SAM" id="MobiDB-lite"/>
    </source>
</evidence>
<protein>
    <recommendedName>
        <fullName evidence="2">DUF2169 domain-containing protein</fullName>
    </recommendedName>
</protein>
<proteinExistence type="predicted"/>
<sequence length="395" mass="43878">MDLINGTRYALSVDQVLDKDGRPWLVAVAKSTWQLEPDADGKLTLAAKQRPLRMSDVHEGEPGLSAPLFESDYTFRKAACDVLFKGAAHSPEGKPVKILEAGLRIGPIHKVLRVVGNRPWQRKLGSYWTPGSPEPFVQLPITYGNAFGGMYTPEQIGSSSPDDYLSYPDNLVGRGYAKGAFQGLLADTYAPNLEAMDEEISAPDGRYKAVSLGPIARNCPPRLRYAGTYDQRWQEEVFPLLPKDFDERFYQSAPPDQQMPYPTGGEQIALLNLTLGGGLKVITLPRLRLPMVALTRERRPIPLHTVVDTLIFDTDAMVLEVVWRACHPLKRNLQEIHTLAAGNVCKRWWKSRVYGAEDCGCHGIETDDKDLAPVTEALEEDDSIPDDSTPRSEHA</sequence>
<organism evidence="3 4">
    <name type="scientific">Chitinimonas prasina</name>
    <dbReference type="NCBI Taxonomy" id="1434937"/>
    <lineage>
        <taxon>Bacteria</taxon>
        <taxon>Pseudomonadati</taxon>
        <taxon>Pseudomonadota</taxon>
        <taxon>Betaproteobacteria</taxon>
        <taxon>Neisseriales</taxon>
        <taxon>Chitinibacteraceae</taxon>
        <taxon>Chitinimonas</taxon>
    </lineage>
</organism>
<dbReference type="RefSeq" id="WP_284198342.1">
    <property type="nucleotide sequence ID" value="NZ_BSOG01000007.1"/>
</dbReference>
<evidence type="ECO:0000313" key="4">
    <source>
        <dbReference type="Proteomes" id="UP001156706"/>
    </source>
</evidence>
<reference evidence="4" key="1">
    <citation type="journal article" date="2019" name="Int. J. Syst. Evol. Microbiol.">
        <title>The Global Catalogue of Microorganisms (GCM) 10K type strain sequencing project: providing services to taxonomists for standard genome sequencing and annotation.</title>
        <authorList>
            <consortium name="The Broad Institute Genomics Platform"/>
            <consortium name="The Broad Institute Genome Sequencing Center for Infectious Disease"/>
            <person name="Wu L."/>
            <person name="Ma J."/>
        </authorList>
    </citation>
    <scope>NUCLEOTIDE SEQUENCE [LARGE SCALE GENOMIC DNA]</scope>
    <source>
        <strain evidence="4">NBRC 110044</strain>
    </source>
</reference>